<feature type="domain" description="C2H2-type" evidence="3">
    <location>
        <begin position="882"/>
        <end position="911"/>
    </location>
</feature>
<feature type="compositionally biased region" description="Basic and acidic residues" evidence="2">
    <location>
        <begin position="515"/>
        <end position="528"/>
    </location>
</feature>
<evidence type="ECO:0000256" key="2">
    <source>
        <dbReference type="SAM" id="MobiDB-lite"/>
    </source>
</evidence>
<dbReference type="EMBL" id="ML119652">
    <property type="protein sequence ID" value="RPA85647.1"/>
    <property type="molecule type" value="Genomic_DNA"/>
</dbReference>
<evidence type="ECO:0000313" key="4">
    <source>
        <dbReference type="EMBL" id="RPA85647.1"/>
    </source>
</evidence>
<dbReference type="OrthoDB" id="20872at2759"/>
<feature type="region of interest" description="Disordered" evidence="2">
    <location>
        <begin position="568"/>
        <end position="603"/>
    </location>
</feature>
<dbReference type="InterPro" id="IPR036236">
    <property type="entry name" value="Znf_C2H2_sf"/>
</dbReference>
<feature type="region of interest" description="Disordered" evidence="2">
    <location>
        <begin position="441"/>
        <end position="498"/>
    </location>
</feature>
<evidence type="ECO:0000313" key="5">
    <source>
        <dbReference type="Proteomes" id="UP000275078"/>
    </source>
</evidence>
<feature type="compositionally biased region" description="Polar residues" evidence="2">
    <location>
        <begin position="808"/>
        <end position="818"/>
    </location>
</feature>
<feature type="compositionally biased region" description="Basic and acidic residues" evidence="2">
    <location>
        <begin position="774"/>
        <end position="783"/>
    </location>
</feature>
<dbReference type="GO" id="GO:0008270">
    <property type="term" value="F:zinc ion binding"/>
    <property type="evidence" value="ECO:0007669"/>
    <property type="project" value="UniProtKB-KW"/>
</dbReference>
<feature type="region of interest" description="Disordered" evidence="2">
    <location>
        <begin position="232"/>
        <end position="269"/>
    </location>
</feature>
<feature type="domain" description="C2H2-type" evidence="3">
    <location>
        <begin position="344"/>
        <end position="372"/>
    </location>
</feature>
<feature type="compositionally biased region" description="Basic and acidic residues" evidence="2">
    <location>
        <begin position="453"/>
        <end position="468"/>
    </location>
</feature>
<organism evidence="4 5">
    <name type="scientific">Ascobolus immersus RN42</name>
    <dbReference type="NCBI Taxonomy" id="1160509"/>
    <lineage>
        <taxon>Eukaryota</taxon>
        <taxon>Fungi</taxon>
        <taxon>Dikarya</taxon>
        <taxon>Ascomycota</taxon>
        <taxon>Pezizomycotina</taxon>
        <taxon>Pezizomycetes</taxon>
        <taxon>Pezizales</taxon>
        <taxon>Ascobolaceae</taxon>
        <taxon>Ascobolus</taxon>
    </lineage>
</organism>
<feature type="region of interest" description="Disordered" evidence="2">
    <location>
        <begin position="774"/>
        <end position="793"/>
    </location>
</feature>
<keyword evidence="5" id="KW-1185">Reference proteome</keyword>
<gene>
    <name evidence="4" type="ORF">BJ508DRAFT_358609</name>
</gene>
<dbReference type="Proteomes" id="UP000275078">
    <property type="component" value="Unassembled WGS sequence"/>
</dbReference>
<accession>A0A3N4IJN5</accession>
<dbReference type="InterPro" id="IPR013087">
    <property type="entry name" value="Znf_C2H2_type"/>
</dbReference>
<dbReference type="AlphaFoldDB" id="A0A3N4IJN5"/>
<dbReference type="Gene3D" id="3.30.160.60">
    <property type="entry name" value="Classic Zinc Finger"/>
    <property type="match status" value="1"/>
</dbReference>
<dbReference type="SUPFAM" id="SSF57667">
    <property type="entry name" value="beta-beta-alpha zinc fingers"/>
    <property type="match status" value="1"/>
</dbReference>
<feature type="compositionally biased region" description="Basic and acidic residues" evidence="2">
    <location>
        <begin position="719"/>
        <end position="737"/>
    </location>
</feature>
<keyword evidence="1" id="KW-0479">Metal-binding</keyword>
<feature type="compositionally biased region" description="Basic and acidic residues" evidence="2">
    <location>
        <begin position="576"/>
        <end position="603"/>
    </location>
</feature>
<dbReference type="PROSITE" id="PS00028">
    <property type="entry name" value="ZINC_FINGER_C2H2_1"/>
    <property type="match status" value="3"/>
</dbReference>
<dbReference type="PANTHER" id="PTHR35391:SF7">
    <property type="entry name" value="C2H2-TYPE DOMAIN-CONTAINING PROTEIN"/>
    <property type="match status" value="1"/>
</dbReference>
<feature type="region of interest" description="Disordered" evidence="2">
    <location>
        <begin position="614"/>
        <end position="633"/>
    </location>
</feature>
<keyword evidence="1" id="KW-0862">Zinc</keyword>
<dbReference type="InterPro" id="IPR058925">
    <property type="entry name" value="zf-C2H2_AcuF"/>
</dbReference>
<sequence length="916" mass="104915">MRKHDETQLFSNASRCRDNYQKLLKILRENQSEETSITISDVEDELLRFKVWAGNIGALQRGAGSLDFRLRGARQVRTNFARLLTDLEETLDEIFPIANGHARSFDGSDSDEDSGQDDEDIDDDGFSDTSDRYSNVTSGDELKELWESAKATLTGLFRLSMVIRKRKKKRYAKWETAVEFAAAFDVQHTRDKFPTTVSKAPWLVERLGTANARRRQYFLYRRDHREKLAYESKPLPDGENASECERYNENNSDTARSETSYAFSESDGDNKIEVPRAPRGYLSGPVECPFCWEIQEIGDFRSWKKHVFSDLEPYVCTEPDCTVNPFASRHEWFDHELQFHKNGWICIICTNTFRELATMKEHIKSVHPNDVRSDQIDAIVEGCRGPPRPLFNTDCPFCDIWKQQHPSAERIPVTQKDFQRHVGKHMEQLALFTLPKLDDRSYEEADPTTDQDDSIRSHAEVVTDDKLECGSLYSEKAPQEPNRESADISDGDLDSYSPLLEPIENLKRLRREEQQRKLGNKAADDHSGPSDSTHLITEPLEKAAQEKNAASALEPIENLKRLRREEQQRKLGNKAADNHIDPIDLHDEGHRPSNISRERREAKAQEVLQRLRHEEHQRTLGNKAPDDHIGPIDLHDKSKGRYCPSDIVMVPVDTSLQAEVAASALEELRRRSRIEKQRAKDEKESNPGKLQEKDVEGQTGCMKLCANAEKLQRNSTGHEYIHGSSREEKSPRLRFLEGNDGQATDSNRAMNQYEEKIKSGREFVTVKDMLQDHFDLPEHEEPRTTSGMESNRQEELDSGIVTNPAHASRSTTAAQLETSPEGALDSLTISKDDQHLSGYPFNPDPSDSKGQYCPVCGVFFRRASDLQRHIREQHSDSSEPRFQCGVCLTKFRRRAQLQDHQRRRGHQDIQSVTFEI</sequence>
<evidence type="ECO:0000259" key="3">
    <source>
        <dbReference type="PROSITE" id="PS50157"/>
    </source>
</evidence>
<feature type="region of interest" description="Disordered" evidence="2">
    <location>
        <begin position="102"/>
        <end position="136"/>
    </location>
</feature>
<protein>
    <recommendedName>
        <fullName evidence="3">C2H2-type domain-containing protein</fullName>
    </recommendedName>
</protein>
<dbReference type="PROSITE" id="PS50157">
    <property type="entry name" value="ZINC_FINGER_C2H2_2"/>
    <property type="match status" value="3"/>
</dbReference>
<dbReference type="STRING" id="1160509.A0A3N4IJN5"/>
<evidence type="ECO:0000256" key="1">
    <source>
        <dbReference type="PROSITE-ProRule" id="PRU00042"/>
    </source>
</evidence>
<feature type="region of interest" description="Disordered" evidence="2">
    <location>
        <begin position="515"/>
        <end position="534"/>
    </location>
</feature>
<feature type="compositionally biased region" description="Basic and acidic residues" evidence="2">
    <location>
        <begin position="477"/>
        <end position="486"/>
    </location>
</feature>
<reference evidence="4 5" key="1">
    <citation type="journal article" date="2018" name="Nat. Ecol. Evol.">
        <title>Pezizomycetes genomes reveal the molecular basis of ectomycorrhizal truffle lifestyle.</title>
        <authorList>
            <person name="Murat C."/>
            <person name="Payen T."/>
            <person name="Noel B."/>
            <person name="Kuo A."/>
            <person name="Morin E."/>
            <person name="Chen J."/>
            <person name="Kohler A."/>
            <person name="Krizsan K."/>
            <person name="Balestrini R."/>
            <person name="Da Silva C."/>
            <person name="Montanini B."/>
            <person name="Hainaut M."/>
            <person name="Levati E."/>
            <person name="Barry K.W."/>
            <person name="Belfiori B."/>
            <person name="Cichocki N."/>
            <person name="Clum A."/>
            <person name="Dockter R.B."/>
            <person name="Fauchery L."/>
            <person name="Guy J."/>
            <person name="Iotti M."/>
            <person name="Le Tacon F."/>
            <person name="Lindquist E.A."/>
            <person name="Lipzen A."/>
            <person name="Malagnac F."/>
            <person name="Mello A."/>
            <person name="Molinier V."/>
            <person name="Miyauchi S."/>
            <person name="Poulain J."/>
            <person name="Riccioni C."/>
            <person name="Rubini A."/>
            <person name="Sitrit Y."/>
            <person name="Splivallo R."/>
            <person name="Traeger S."/>
            <person name="Wang M."/>
            <person name="Zifcakova L."/>
            <person name="Wipf D."/>
            <person name="Zambonelli A."/>
            <person name="Paolocci F."/>
            <person name="Nowrousian M."/>
            <person name="Ottonello S."/>
            <person name="Baldrian P."/>
            <person name="Spatafora J.W."/>
            <person name="Henrissat B."/>
            <person name="Nagy L.G."/>
            <person name="Aury J.M."/>
            <person name="Wincker P."/>
            <person name="Grigoriev I.V."/>
            <person name="Bonfante P."/>
            <person name="Martin F.M."/>
        </authorList>
    </citation>
    <scope>NUCLEOTIDE SEQUENCE [LARGE SCALE GENOMIC DNA]</scope>
    <source>
        <strain evidence="4 5">RN42</strain>
    </source>
</reference>
<dbReference type="SMART" id="SM00355">
    <property type="entry name" value="ZnF_C2H2"/>
    <property type="match status" value="5"/>
</dbReference>
<feature type="region of interest" description="Disordered" evidence="2">
    <location>
        <begin position="799"/>
        <end position="822"/>
    </location>
</feature>
<name>A0A3N4IJN5_ASCIM</name>
<dbReference type="PANTHER" id="PTHR35391">
    <property type="entry name" value="C2H2-TYPE DOMAIN-CONTAINING PROTEIN-RELATED"/>
    <property type="match status" value="1"/>
</dbReference>
<proteinExistence type="predicted"/>
<dbReference type="Pfam" id="PF26082">
    <property type="entry name" value="zf-C2H2_AcuF"/>
    <property type="match status" value="1"/>
</dbReference>
<feature type="domain" description="C2H2-type" evidence="3">
    <location>
        <begin position="851"/>
        <end position="879"/>
    </location>
</feature>
<dbReference type="Pfam" id="PF00096">
    <property type="entry name" value="zf-C2H2"/>
    <property type="match status" value="2"/>
</dbReference>
<keyword evidence="1" id="KW-0863">Zinc-finger</keyword>
<feature type="region of interest" description="Disordered" evidence="2">
    <location>
        <begin position="716"/>
        <end position="747"/>
    </location>
</feature>
<feature type="region of interest" description="Disordered" evidence="2">
    <location>
        <begin position="675"/>
        <end position="695"/>
    </location>
</feature>
<feature type="compositionally biased region" description="Polar residues" evidence="2">
    <location>
        <begin position="249"/>
        <end position="263"/>
    </location>
</feature>
<feature type="compositionally biased region" description="Acidic residues" evidence="2">
    <location>
        <begin position="108"/>
        <end position="126"/>
    </location>
</feature>